<feature type="repeat" description="WD" evidence="3">
    <location>
        <begin position="173"/>
        <end position="214"/>
    </location>
</feature>
<feature type="repeat" description="WD" evidence="3">
    <location>
        <begin position="367"/>
        <end position="399"/>
    </location>
</feature>
<dbReference type="Gene3D" id="2.130.10.10">
    <property type="entry name" value="YVTN repeat-like/Quinoprotein amine dehydrogenase"/>
    <property type="match status" value="3"/>
</dbReference>
<reference evidence="4" key="3">
    <citation type="submission" date="2025-09" db="UniProtKB">
        <authorList>
            <consortium name="Ensembl"/>
        </authorList>
    </citation>
    <scope>IDENTIFICATION</scope>
</reference>
<feature type="repeat" description="WD" evidence="3">
    <location>
        <begin position="88"/>
        <end position="129"/>
    </location>
</feature>
<dbReference type="AlphaFoldDB" id="A0A4W5PV17"/>
<dbReference type="PANTHER" id="PTHR22847:SF744">
    <property type="entry name" value="DYNEIN ASSEMBLY FACTOR WITH WD REPEATS 1"/>
    <property type="match status" value="1"/>
</dbReference>
<dbReference type="Proteomes" id="UP000314982">
    <property type="component" value="Unassembled WGS sequence"/>
</dbReference>
<dbReference type="PROSITE" id="PS50294">
    <property type="entry name" value="WD_REPEATS_REGION"/>
    <property type="match status" value="5"/>
</dbReference>
<proteinExistence type="predicted"/>
<dbReference type="PROSITE" id="PS50082">
    <property type="entry name" value="WD_REPEATS_2"/>
    <property type="match status" value="7"/>
</dbReference>
<feature type="repeat" description="WD" evidence="3">
    <location>
        <begin position="130"/>
        <end position="172"/>
    </location>
</feature>
<dbReference type="GeneTree" id="ENSGT00940000162537"/>
<evidence type="ECO:0000256" key="3">
    <source>
        <dbReference type="PROSITE-ProRule" id="PRU00221"/>
    </source>
</evidence>
<feature type="repeat" description="WD" evidence="3">
    <location>
        <begin position="257"/>
        <end position="287"/>
    </location>
</feature>
<dbReference type="Pfam" id="PF00400">
    <property type="entry name" value="WD40"/>
    <property type="match status" value="7"/>
</dbReference>
<evidence type="ECO:0000256" key="2">
    <source>
        <dbReference type="ARBA" id="ARBA00022737"/>
    </source>
</evidence>
<keyword evidence="1 3" id="KW-0853">WD repeat</keyword>
<name>A0A4W5PV17_9TELE</name>
<dbReference type="SMART" id="SM00320">
    <property type="entry name" value="WD40"/>
    <property type="match status" value="7"/>
</dbReference>
<sequence length="399" mass="44465">MKLKRFLLRYYPPGIILEYEKGGALKTKSIDLLDLSPETDTELLISEIRKSEPLITASRVDQVKILILRLQEKLGQQDNRRFYLFKALQAHILPLTNVAFNKSGSSFITGSYDRTCKIWDTASGEELHTLEGHRNVVYAIAFNNPYGDKIATGSFDKTCRLWSVETGKCFHTFRGHTAEIVCLAFNPQSTLLATGSMDTMAKLWDIQTGEEVSTLTGHSAEIISLSFNTVGDQLVTGSFDHTVSLWDVPSGRRVHTLIGHRGEISSVQFNWDCTLIITGSMDKSCRVSFHILSHIITLPHPCTLHPAIHSITPFHSRNTHTLMSISTSPSSPLQICFNAQGSRVLTASADKTARLWDAQSGVCLQILEGHTDEIFSSAFNYEGDTIITGSKDNTCRIWR</sequence>
<dbReference type="SUPFAM" id="SSF50978">
    <property type="entry name" value="WD40 repeat-like"/>
    <property type="match status" value="1"/>
</dbReference>
<dbReference type="InterPro" id="IPR019775">
    <property type="entry name" value="WD40_repeat_CS"/>
</dbReference>
<keyword evidence="5" id="KW-1185">Reference proteome</keyword>
<dbReference type="InterPro" id="IPR001680">
    <property type="entry name" value="WD40_rpt"/>
</dbReference>
<dbReference type="FunFam" id="2.130.10.10:FF:000227">
    <property type="entry name" value="Dynein assembly factor with WDR repeat domains 1"/>
    <property type="match status" value="1"/>
</dbReference>
<dbReference type="InterPro" id="IPR015943">
    <property type="entry name" value="WD40/YVTN_repeat-like_dom_sf"/>
</dbReference>
<dbReference type="PANTHER" id="PTHR22847">
    <property type="entry name" value="WD40 REPEAT PROTEIN"/>
    <property type="match status" value="1"/>
</dbReference>
<feature type="repeat" description="WD" evidence="3">
    <location>
        <begin position="215"/>
        <end position="256"/>
    </location>
</feature>
<keyword evidence="2" id="KW-0677">Repeat</keyword>
<reference evidence="4" key="2">
    <citation type="submission" date="2025-08" db="UniProtKB">
        <authorList>
            <consortium name="Ensembl"/>
        </authorList>
    </citation>
    <scope>IDENTIFICATION</scope>
</reference>
<dbReference type="PRINTS" id="PR00320">
    <property type="entry name" value="GPROTEINBRPT"/>
</dbReference>
<dbReference type="GO" id="GO:1990234">
    <property type="term" value="C:transferase complex"/>
    <property type="evidence" value="ECO:0007669"/>
    <property type="project" value="UniProtKB-ARBA"/>
</dbReference>
<protein>
    <submittedName>
        <fullName evidence="4">Dynein assembly factor with WDR repeat domains 1</fullName>
    </submittedName>
</protein>
<dbReference type="Ensembl" id="ENSHHUT00000066532.1">
    <property type="protein sequence ID" value="ENSHHUP00000064354.1"/>
    <property type="gene ID" value="ENSHHUG00000037939.1"/>
</dbReference>
<evidence type="ECO:0000256" key="1">
    <source>
        <dbReference type="ARBA" id="ARBA00022574"/>
    </source>
</evidence>
<reference evidence="5" key="1">
    <citation type="submission" date="2018-06" db="EMBL/GenBank/DDBJ databases">
        <title>Genome assembly of Danube salmon.</title>
        <authorList>
            <person name="Macqueen D.J."/>
            <person name="Gundappa M.K."/>
        </authorList>
    </citation>
    <scope>NUCLEOTIDE SEQUENCE [LARGE SCALE GENOMIC DNA]</scope>
</reference>
<evidence type="ECO:0000313" key="5">
    <source>
        <dbReference type="Proteomes" id="UP000314982"/>
    </source>
</evidence>
<feature type="repeat" description="WD" evidence="3">
    <location>
        <begin position="335"/>
        <end position="366"/>
    </location>
</feature>
<dbReference type="PROSITE" id="PS00678">
    <property type="entry name" value="WD_REPEATS_1"/>
    <property type="match status" value="3"/>
</dbReference>
<dbReference type="InterPro" id="IPR036322">
    <property type="entry name" value="WD40_repeat_dom_sf"/>
</dbReference>
<dbReference type="InterPro" id="IPR020472">
    <property type="entry name" value="WD40_PAC1"/>
</dbReference>
<accession>A0A4W5PV17</accession>
<dbReference type="CDD" id="cd00200">
    <property type="entry name" value="WD40"/>
    <property type="match status" value="1"/>
</dbReference>
<evidence type="ECO:0000313" key="4">
    <source>
        <dbReference type="Ensembl" id="ENSHHUP00000064354.1"/>
    </source>
</evidence>
<organism evidence="4 5">
    <name type="scientific">Hucho hucho</name>
    <name type="common">huchen</name>
    <dbReference type="NCBI Taxonomy" id="62062"/>
    <lineage>
        <taxon>Eukaryota</taxon>
        <taxon>Metazoa</taxon>
        <taxon>Chordata</taxon>
        <taxon>Craniata</taxon>
        <taxon>Vertebrata</taxon>
        <taxon>Euteleostomi</taxon>
        <taxon>Actinopterygii</taxon>
        <taxon>Neopterygii</taxon>
        <taxon>Teleostei</taxon>
        <taxon>Protacanthopterygii</taxon>
        <taxon>Salmoniformes</taxon>
        <taxon>Salmonidae</taxon>
        <taxon>Salmoninae</taxon>
        <taxon>Hucho</taxon>
    </lineage>
</organism>